<evidence type="ECO:0000313" key="12">
    <source>
        <dbReference type="Proteomes" id="UP000722750"/>
    </source>
</evidence>
<keyword evidence="7" id="KW-0067">ATP-binding</keyword>
<evidence type="ECO:0000256" key="2">
    <source>
        <dbReference type="ARBA" id="ARBA00022598"/>
    </source>
</evidence>
<dbReference type="GO" id="GO:0016874">
    <property type="term" value="F:ligase activity"/>
    <property type="evidence" value="ECO:0007669"/>
    <property type="project" value="UniProtKB-KW"/>
</dbReference>
<evidence type="ECO:0000256" key="7">
    <source>
        <dbReference type="ARBA" id="ARBA00022840"/>
    </source>
</evidence>
<organism evidence="11 12">
    <name type="scientific">Candidatus Scalindua arabica</name>
    <dbReference type="NCBI Taxonomy" id="1127984"/>
    <lineage>
        <taxon>Bacteria</taxon>
        <taxon>Pseudomonadati</taxon>
        <taxon>Planctomycetota</taxon>
        <taxon>Candidatus Brocadiia</taxon>
        <taxon>Candidatus Brocadiales</taxon>
        <taxon>Candidatus Scalinduaceae</taxon>
        <taxon>Candidatus Scalindua</taxon>
    </lineage>
</organism>
<dbReference type="PANTHER" id="PTHR42914">
    <property type="entry name" value="7-CYANO-7-DEAZAGUANINE SYNTHASE"/>
    <property type="match status" value="1"/>
</dbReference>
<proteinExistence type="inferred from homology"/>
<evidence type="ECO:0000313" key="11">
    <source>
        <dbReference type="EMBL" id="MBS1257494.1"/>
    </source>
</evidence>
<comment type="similarity">
    <text evidence="8">Belongs to the QueC family.</text>
</comment>
<dbReference type="GO" id="GO:0008616">
    <property type="term" value="P:tRNA queuosine(34) biosynthetic process"/>
    <property type="evidence" value="ECO:0007669"/>
    <property type="project" value="UniProtKB-KW"/>
</dbReference>
<dbReference type="AlphaFoldDB" id="A0A941W016"/>
<sequence length="56" mass="6340">MNKTEIVKKGIELDAPLNLTWSCYERNDMACGRCQSCTLRLNAFADAEAEDKIPYV</sequence>
<keyword evidence="5" id="KW-0671">Queuosine biosynthesis</keyword>
<evidence type="ECO:0000256" key="9">
    <source>
        <dbReference type="ARBA" id="ARBA00039149"/>
    </source>
</evidence>
<dbReference type="SUPFAM" id="SSF52402">
    <property type="entry name" value="Adenine nucleotide alpha hydrolases-like"/>
    <property type="match status" value="1"/>
</dbReference>
<dbReference type="EMBL" id="JAANXD010000026">
    <property type="protein sequence ID" value="MBS1257494.1"/>
    <property type="molecule type" value="Genomic_DNA"/>
</dbReference>
<keyword evidence="4" id="KW-0547">Nucleotide-binding</keyword>
<keyword evidence="3" id="KW-0479">Metal-binding</keyword>
<evidence type="ECO:0000256" key="4">
    <source>
        <dbReference type="ARBA" id="ARBA00022741"/>
    </source>
</evidence>
<dbReference type="InterPro" id="IPR018317">
    <property type="entry name" value="QueC"/>
</dbReference>
<dbReference type="Pfam" id="PF06508">
    <property type="entry name" value="QueC"/>
    <property type="match status" value="1"/>
</dbReference>
<dbReference type="PANTHER" id="PTHR42914:SF1">
    <property type="entry name" value="7-CYANO-7-DEAZAGUANINE SYNTHASE"/>
    <property type="match status" value="1"/>
</dbReference>
<name>A0A941W016_9BACT</name>
<evidence type="ECO:0000256" key="5">
    <source>
        <dbReference type="ARBA" id="ARBA00022785"/>
    </source>
</evidence>
<evidence type="ECO:0000256" key="3">
    <source>
        <dbReference type="ARBA" id="ARBA00022723"/>
    </source>
</evidence>
<reference evidence="11" key="1">
    <citation type="journal article" date="2021" name="ISME J.">
        <title>Fine-scale metabolic discontinuity in a stratified prokaryote microbiome of a Red Sea deep halocline.</title>
        <authorList>
            <person name="Michoud G."/>
            <person name="Ngugi D.K."/>
            <person name="Barozzi A."/>
            <person name="Merlino G."/>
            <person name="Calleja M.L."/>
            <person name="Delgado-Huertas A."/>
            <person name="Moran X.A.G."/>
            <person name="Daffonchio D."/>
        </authorList>
    </citation>
    <scope>NUCLEOTIDE SEQUENCE</scope>
    <source>
        <strain evidence="11">SuakinDeep_MAG55_1</strain>
    </source>
</reference>
<dbReference type="GO" id="GO:0005524">
    <property type="term" value="F:ATP binding"/>
    <property type="evidence" value="ECO:0007669"/>
    <property type="project" value="UniProtKB-KW"/>
</dbReference>
<comment type="pathway">
    <text evidence="1">Purine metabolism; 7-cyano-7-deazaguanine biosynthesis.</text>
</comment>
<evidence type="ECO:0000256" key="10">
    <source>
        <dbReference type="ARBA" id="ARBA00047890"/>
    </source>
</evidence>
<keyword evidence="6" id="KW-0862">Zinc</keyword>
<protein>
    <recommendedName>
        <fullName evidence="9">7-cyano-7-deazaguanine synthase</fullName>
        <ecNumber evidence="9">6.3.4.20</ecNumber>
    </recommendedName>
</protein>
<dbReference type="GO" id="GO:0046872">
    <property type="term" value="F:metal ion binding"/>
    <property type="evidence" value="ECO:0007669"/>
    <property type="project" value="UniProtKB-KW"/>
</dbReference>
<comment type="caution">
    <text evidence="11">The sequence shown here is derived from an EMBL/GenBank/DDBJ whole genome shotgun (WGS) entry which is preliminary data.</text>
</comment>
<dbReference type="EC" id="6.3.4.20" evidence="9"/>
<evidence type="ECO:0000256" key="1">
    <source>
        <dbReference type="ARBA" id="ARBA00005061"/>
    </source>
</evidence>
<evidence type="ECO:0000256" key="6">
    <source>
        <dbReference type="ARBA" id="ARBA00022833"/>
    </source>
</evidence>
<dbReference type="Proteomes" id="UP000722750">
    <property type="component" value="Unassembled WGS sequence"/>
</dbReference>
<dbReference type="InterPro" id="IPR014729">
    <property type="entry name" value="Rossmann-like_a/b/a_fold"/>
</dbReference>
<gene>
    <name evidence="11" type="ORF">MAG551_00538</name>
</gene>
<keyword evidence="2" id="KW-0436">Ligase</keyword>
<accession>A0A941W016</accession>
<dbReference type="Gene3D" id="3.40.50.620">
    <property type="entry name" value="HUPs"/>
    <property type="match status" value="1"/>
</dbReference>
<evidence type="ECO:0000256" key="8">
    <source>
        <dbReference type="ARBA" id="ARBA00037993"/>
    </source>
</evidence>
<comment type="catalytic activity">
    <reaction evidence="10">
        <text>7-carboxy-7-carbaguanine + NH4(+) + 2 ATP = 7-cyano-7-carbaguanine + 2 AMP + 2 diphosphate + 2 H(+)</text>
        <dbReference type="Rhea" id="RHEA:27982"/>
        <dbReference type="ChEBI" id="CHEBI:15378"/>
        <dbReference type="ChEBI" id="CHEBI:28938"/>
        <dbReference type="ChEBI" id="CHEBI:30616"/>
        <dbReference type="ChEBI" id="CHEBI:33019"/>
        <dbReference type="ChEBI" id="CHEBI:45075"/>
        <dbReference type="ChEBI" id="CHEBI:61036"/>
        <dbReference type="ChEBI" id="CHEBI:456215"/>
        <dbReference type="EC" id="6.3.4.20"/>
    </reaction>
</comment>